<evidence type="ECO:0000313" key="3">
    <source>
        <dbReference type="Proteomes" id="UP001153709"/>
    </source>
</evidence>
<dbReference type="EMBL" id="OU898285">
    <property type="protein sequence ID" value="CAG9828372.1"/>
    <property type="molecule type" value="Genomic_DNA"/>
</dbReference>
<name>A0A9N9SPV3_DIABA</name>
<dbReference type="Proteomes" id="UP001153709">
    <property type="component" value="Chromosome 10"/>
</dbReference>
<proteinExistence type="predicted"/>
<keyword evidence="3" id="KW-1185">Reference proteome</keyword>
<sequence length="171" mass="19309">MQVLRKRTEDSHRSRGTPKVDNAKIELPLTLPITIEQPQQLSLSLSLTIQHQRPLQQSLHVLQLQKQQFQQEQHTIPFPEIPVINMEVVSSNRDQFQHILVSGTPNMDNLKTDLDPSYNHGTTTVAIVVTYHNNLTLATTAAIITCTITTVATTVDNTGRILNFSNKFMKM</sequence>
<evidence type="ECO:0000313" key="2">
    <source>
        <dbReference type="EMBL" id="CAG9828372.1"/>
    </source>
</evidence>
<reference evidence="2" key="1">
    <citation type="submission" date="2022-01" db="EMBL/GenBank/DDBJ databases">
        <authorList>
            <person name="King R."/>
        </authorList>
    </citation>
    <scope>NUCLEOTIDE SEQUENCE</scope>
</reference>
<feature type="compositionally biased region" description="Basic and acidic residues" evidence="1">
    <location>
        <begin position="1"/>
        <end position="13"/>
    </location>
</feature>
<gene>
    <name evidence="2" type="ORF">DIABBA_LOCUS2298</name>
</gene>
<accession>A0A9N9SPV3</accession>
<protein>
    <submittedName>
        <fullName evidence="2">Uncharacterized protein</fullName>
    </submittedName>
</protein>
<feature type="region of interest" description="Disordered" evidence="1">
    <location>
        <begin position="1"/>
        <end position="21"/>
    </location>
</feature>
<evidence type="ECO:0000256" key="1">
    <source>
        <dbReference type="SAM" id="MobiDB-lite"/>
    </source>
</evidence>
<dbReference type="AlphaFoldDB" id="A0A9N9SPV3"/>
<organism evidence="2 3">
    <name type="scientific">Diabrotica balteata</name>
    <name type="common">Banded cucumber beetle</name>
    <dbReference type="NCBI Taxonomy" id="107213"/>
    <lineage>
        <taxon>Eukaryota</taxon>
        <taxon>Metazoa</taxon>
        <taxon>Ecdysozoa</taxon>
        <taxon>Arthropoda</taxon>
        <taxon>Hexapoda</taxon>
        <taxon>Insecta</taxon>
        <taxon>Pterygota</taxon>
        <taxon>Neoptera</taxon>
        <taxon>Endopterygota</taxon>
        <taxon>Coleoptera</taxon>
        <taxon>Polyphaga</taxon>
        <taxon>Cucujiformia</taxon>
        <taxon>Chrysomeloidea</taxon>
        <taxon>Chrysomelidae</taxon>
        <taxon>Galerucinae</taxon>
        <taxon>Diabroticina</taxon>
        <taxon>Diabroticites</taxon>
        <taxon>Diabrotica</taxon>
    </lineage>
</organism>